<dbReference type="GO" id="GO:0045893">
    <property type="term" value="P:positive regulation of DNA-templated transcription"/>
    <property type="evidence" value="ECO:0007669"/>
    <property type="project" value="InterPro"/>
</dbReference>
<keyword evidence="2 5" id="KW-0238">DNA-binding</keyword>
<dbReference type="InterPro" id="IPR008967">
    <property type="entry name" value="p53-like_TF_DNA-bd_sf"/>
</dbReference>
<dbReference type="EMBL" id="MKHE01000034">
    <property type="protein sequence ID" value="OWJ99073.1"/>
    <property type="molecule type" value="Genomic_DNA"/>
</dbReference>
<comment type="caution">
    <text evidence="5">Lacks conserved residue(s) required for the propagation of feature annotation.</text>
</comment>
<dbReference type="GO" id="GO:0003700">
    <property type="term" value="F:DNA-binding transcription factor activity"/>
    <property type="evidence" value="ECO:0007669"/>
    <property type="project" value="InterPro"/>
</dbReference>
<organism evidence="8 9">
    <name type="scientific">Cervus elaphus hippelaphus</name>
    <name type="common">European red deer</name>
    <dbReference type="NCBI Taxonomy" id="46360"/>
    <lineage>
        <taxon>Eukaryota</taxon>
        <taxon>Metazoa</taxon>
        <taxon>Chordata</taxon>
        <taxon>Craniata</taxon>
        <taxon>Vertebrata</taxon>
        <taxon>Euteleostomi</taxon>
        <taxon>Mammalia</taxon>
        <taxon>Eutheria</taxon>
        <taxon>Laurasiatheria</taxon>
        <taxon>Artiodactyla</taxon>
        <taxon>Ruminantia</taxon>
        <taxon>Pecora</taxon>
        <taxon>Cervidae</taxon>
        <taxon>Cervinae</taxon>
        <taxon>Cervus</taxon>
    </lineage>
</organism>
<dbReference type="Gene3D" id="2.60.40.820">
    <property type="entry name" value="Transcription factor, T-box"/>
    <property type="match status" value="1"/>
</dbReference>
<dbReference type="GO" id="GO:0003677">
    <property type="term" value="F:DNA binding"/>
    <property type="evidence" value="ECO:0007669"/>
    <property type="project" value="UniProtKB-UniRule"/>
</dbReference>
<keyword evidence="1" id="KW-0805">Transcription regulation</keyword>
<dbReference type="InterPro" id="IPR046360">
    <property type="entry name" value="T-box_DNA-bd"/>
</dbReference>
<dbReference type="AlphaFoldDB" id="A0A212BZN8"/>
<evidence type="ECO:0000256" key="5">
    <source>
        <dbReference type="PROSITE-ProRule" id="PRU00201"/>
    </source>
</evidence>
<keyword evidence="9" id="KW-1185">Reference proteome</keyword>
<dbReference type="GO" id="GO:0005634">
    <property type="term" value="C:nucleus"/>
    <property type="evidence" value="ECO:0007669"/>
    <property type="project" value="UniProtKB-SubCell"/>
</dbReference>
<evidence type="ECO:0000256" key="3">
    <source>
        <dbReference type="ARBA" id="ARBA00023163"/>
    </source>
</evidence>
<feature type="domain" description="T-box" evidence="7">
    <location>
        <begin position="30"/>
        <end position="56"/>
    </location>
</feature>
<keyword evidence="3" id="KW-0804">Transcription</keyword>
<dbReference type="Proteomes" id="UP000242450">
    <property type="component" value="Chromosome X"/>
</dbReference>
<evidence type="ECO:0000256" key="6">
    <source>
        <dbReference type="SAM" id="MobiDB-lite"/>
    </source>
</evidence>
<feature type="non-terminal residue" evidence="8">
    <location>
        <position position="270"/>
    </location>
</feature>
<name>A0A212BZN8_CEREH</name>
<evidence type="ECO:0000313" key="8">
    <source>
        <dbReference type="EMBL" id="OWJ99073.1"/>
    </source>
</evidence>
<evidence type="ECO:0000256" key="2">
    <source>
        <dbReference type="ARBA" id="ARBA00023125"/>
    </source>
</evidence>
<feature type="compositionally biased region" description="Low complexity" evidence="6">
    <location>
        <begin position="72"/>
        <end position="97"/>
    </location>
</feature>
<gene>
    <name evidence="8" type="ORF">Celaphus_00009815</name>
</gene>
<feature type="region of interest" description="Disordered" evidence="6">
    <location>
        <begin position="70"/>
        <end position="97"/>
    </location>
</feature>
<accession>A0A212BZN8</accession>
<dbReference type="InterPro" id="IPR036960">
    <property type="entry name" value="T-box_sf"/>
</dbReference>
<evidence type="ECO:0000313" key="9">
    <source>
        <dbReference type="Proteomes" id="UP000242450"/>
    </source>
</evidence>
<protein>
    <recommendedName>
        <fullName evidence="7">T-box domain-containing protein</fullName>
    </recommendedName>
</protein>
<dbReference type="PROSITE" id="PS50252">
    <property type="entry name" value="TBOX_3"/>
    <property type="match status" value="1"/>
</dbReference>
<comment type="caution">
    <text evidence="8">The sequence shown here is derived from an EMBL/GenBank/DDBJ whole genome shotgun (WGS) entry which is preliminary data.</text>
</comment>
<sequence length="270" mass="29092">KRSKAEPLATTFGCNSFGSLEEKDIIQVELQGSELWKRFHDIGTEMIITKAGRFGFAQVVQGLHIMLGNHKGSPNNTGGSSGSSPVTSSGGAPSPLSSLLSPPFSPSTFRIPTSSLGIPCPEVYLHNINLPLCYKICPTNFWQQQRLVLPALESLASNSSQSSAPFMMEVPMLSSLGVTNSKNGSSEDLNGQCLQAPNSSNQVYELQALENILSPNPIAQKAIGCSFHPSYGFYRYNFSTPPGLVNAANHLKVNDNSQVSFIEGKYSHTH</sequence>
<evidence type="ECO:0000256" key="1">
    <source>
        <dbReference type="ARBA" id="ARBA00023015"/>
    </source>
</evidence>
<evidence type="ECO:0000259" key="7">
    <source>
        <dbReference type="PROSITE" id="PS50252"/>
    </source>
</evidence>
<evidence type="ECO:0000256" key="4">
    <source>
        <dbReference type="ARBA" id="ARBA00023242"/>
    </source>
</evidence>
<keyword evidence="4 5" id="KW-0539">Nucleus</keyword>
<feature type="non-terminal residue" evidence="8">
    <location>
        <position position="1"/>
    </location>
</feature>
<dbReference type="OrthoDB" id="7442607at2759"/>
<dbReference type="Pfam" id="PF00907">
    <property type="entry name" value="T-box"/>
    <property type="match status" value="1"/>
</dbReference>
<comment type="subcellular location">
    <subcellularLocation>
        <location evidence="5">Nucleus</location>
    </subcellularLocation>
</comment>
<reference evidence="8 9" key="1">
    <citation type="journal article" date="2018" name="Mol. Genet. Genomics">
        <title>The red deer Cervus elaphus genome CerEla1.0: sequencing, annotating, genes, and chromosomes.</title>
        <authorList>
            <person name="Bana N.A."/>
            <person name="Nyiri A."/>
            <person name="Nagy J."/>
            <person name="Frank K."/>
            <person name="Nagy T."/>
            <person name="Steger V."/>
            <person name="Schiller M."/>
            <person name="Lakatos P."/>
            <person name="Sugar L."/>
            <person name="Horn P."/>
            <person name="Barta E."/>
            <person name="Orosz L."/>
        </authorList>
    </citation>
    <scope>NUCLEOTIDE SEQUENCE [LARGE SCALE GENOMIC DNA]</scope>
    <source>
        <strain evidence="8">Hungarian</strain>
    </source>
</reference>
<proteinExistence type="predicted"/>
<dbReference type="SUPFAM" id="SSF49417">
    <property type="entry name" value="p53-like transcription factors"/>
    <property type="match status" value="1"/>
</dbReference>